<feature type="region of interest" description="Disordered" evidence="1">
    <location>
        <begin position="270"/>
        <end position="289"/>
    </location>
</feature>
<protein>
    <recommendedName>
        <fullName evidence="2">VWFD domain-containing protein</fullName>
    </recommendedName>
</protein>
<sequence length="324" mass="36822">MQSRRAYAATSKHLLSCVWSMVIRLTGETSISAVSKFTKSNPKVSKSFVKSICLRCHIHANCVQGKCKCTVGYVGDGVHTCIKEKCGQTECHNNAHCQVDGKKMAIPYKTSDGMLNITIEGQYMKLEFGGGLIVRFDGVHKVVISLAKQYANNVEGICGDCDSNPANDIVFHGKDINGMTNNNERYEKFASQFLITDDSDKPAKDKMRIFTLFCCKEVFDKKADYYNIALNKTGYNRKIGYLDISSSDYTDKLKLTINVYGLDFKYSKSKRKDKNTDNDKDDNYDKAWGNQELKQPGKKMIRSLERKMKYHHTVSNYEKYKGYF</sequence>
<evidence type="ECO:0000313" key="3">
    <source>
        <dbReference type="EMBL" id="CAI9737613.1"/>
    </source>
</evidence>
<organism evidence="3 4">
    <name type="scientific">Octopus vulgaris</name>
    <name type="common">Common octopus</name>
    <dbReference type="NCBI Taxonomy" id="6645"/>
    <lineage>
        <taxon>Eukaryota</taxon>
        <taxon>Metazoa</taxon>
        <taxon>Spiralia</taxon>
        <taxon>Lophotrochozoa</taxon>
        <taxon>Mollusca</taxon>
        <taxon>Cephalopoda</taxon>
        <taxon>Coleoidea</taxon>
        <taxon>Octopodiformes</taxon>
        <taxon>Octopoda</taxon>
        <taxon>Incirrata</taxon>
        <taxon>Octopodidae</taxon>
        <taxon>Octopus</taxon>
    </lineage>
</organism>
<feature type="compositionally biased region" description="Basic and acidic residues" evidence="1">
    <location>
        <begin position="274"/>
        <end position="285"/>
    </location>
</feature>
<dbReference type="Proteomes" id="UP001162480">
    <property type="component" value="Chromosome 20"/>
</dbReference>
<dbReference type="EMBL" id="OX597833">
    <property type="protein sequence ID" value="CAI9737613.1"/>
    <property type="molecule type" value="Genomic_DNA"/>
</dbReference>
<dbReference type="PROSITE" id="PS51233">
    <property type="entry name" value="VWFD"/>
    <property type="match status" value="1"/>
</dbReference>
<reference evidence="3" key="1">
    <citation type="submission" date="2023-08" db="EMBL/GenBank/DDBJ databases">
        <authorList>
            <person name="Alioto T."/>
            <person name="Alioto T."/>
            <person name="Gomez Garrido J."/>
        </authorList>
    </citation>
    <scope>NUCLEOTIDE SEQUENCE</scope>
</reference>
<dbReference type="AlphaFoldDB" id="A0AA36BNI1"/>
<dbReference type="InterPro" id="IPR001846">
    <property type="entry name" value="VWF_type-D"/>
</dbReference>
<evidence type="ECO:0000313" key="4">
    <source>
        <dbReference type="Proteomes" id="UP001162480"/>
    </source>
</evidence>
<evidence type="ECO:0000256" key="1">
    <source>
        <dbReference type="SAM" id="MobiDB-lite"/>
    </source>
</evidence>
<gene>
    <name evidence="3" type="ORF">OCTVUL_1B028934</name>
</gene>
<feature type="domain" description="VWFD" evidence="2">
    <location>
        <begin position="21"/>
        <end position="202"/>
    </location>
</feature>
<evidence type="ECO:0000259" key="2">
    <source>
        <dbReference type="PROSITE" id="PS51233"/>
    </source>
</evidence>
<dbReference type="Pfam" id="PF00094">
    <property type="entry name" value="VWD"/>
    <property type="match status" value="1"/>
</dbReference>
<accession>A0AA36BNI1</accession>
<name>A0AA36BNI1_OCTVU</name>
<proteinExistence type="predicted"/>
<keyword evidence="4" id="KW-1185">Reference proteome</keyword>